<gene>
    <name evidence="1" type="ORF">POM88_042599</name>
</gene>
<evidence type="ECO:0000313" key="1">
    <source>
        <dbReference type="EMBL" id="KAK1367038.1"/>
    </source>
</evidence>
<evidence type="ECO:0008006" key="3">
    <source>
        <dbReference type="Google" id="ProtNLM"/>
    </source>
</evidence>
<dbReference type="AlphaFoldDB" id="A0AAD8MCC6"/>
<protein>
    <recommendedName>
        <fullName evidence="3">Protein kinase domain-containing protein</fullName>
    </recommendedName>
</protein>
<keyword evidence="2" id="KW-1185">Reference proteome</keyword>
<dbReference type="Proteomes" id="UP001237642">
    <property type="component" value="Unassembled WGS sequence"/>
</dbReference>
<reference evidence="1" key="1">
    <citation type="submission" date="2023-02" db="EMBL/GenBank/DDBJ databases">
        <title>Genome of toxic invasive species Heracleum sosnowskyi carries increased number of genes despite the absence of recent whole-genome duplications.</title>
        <authorList>
            <person name="Schelkunov M."/>
            <person name="Shtratnikova V."/>
            <person name="Makarenko M."/>
            <person name="Klepikova A."/>
            <person name="Omelchenko D."/>
            <person name="Novikova G."/>
            <person name="Obukhova E."/>
            <person name="Bogdanov V."/>
            <person name="Penin A."/>
            <person name="Logacheva M."/>
        </authorList>
    </citation>
    <scope>NUCLEOTIDE SEQUENCE</scope>
    <source>
        <strain evidence="1">Hsosn_3</strain>
        <tissue evidence="1">Leaf</tissue>
    </source>
</reference>
<organism evidence="1 2">
    <name type="scientific">Heracleum sosnowskyi</name>
    <dbReference type="NCBI Taxonomy" id="360622"/>
    <lineage>
        <taxon>Eukaryota</taxon>
        <taxon>Viridiplantae</taxon>
        <taxon>Streptophyta</taxon>
        <taxon>Embryophyta</taxon>
        <taxon>Tracheophyta</taxon>
        <taxon>Spermatophyta</taxon>
        <taxon>Magnoliopsida</taxon>
        <taxon>eudicotyledons</taxon>
        <taxon>Gunneridae</taxon>
        <taxon>Pentapetalae</taxon>
        <taxon>asterids</taxon>
        <taxon>campanulids</taxon>
        <taxon>Apiales</taxon>
        <taxon>Apiaceae</taxon>
        <taxon>Apioideae</taxon>
        <taxon>apioid superclade</taxon>
        <taxon>Tordylieae</taxon>
        <taxon>Tordyliinae</taxon>
        <taxon>Heracleum</taxon>
    </lineage>
</organism>
<proteinExistence type="predicted"/>
<accession>A0AAD8MCC6</accession>
<name>A0AAD8MCC6_9APIA</name>
<sequence length="115" mass="12909">MGVLKALEYIHGRENLVHGNINLNYVFLVKDCKVKLQSPMRKNCVIEEQKTDIRMVGELALYLFSSNMKKKDFLSGLAVRNRFNVSVLMPHDGAAKEAYPPLSSPLSSYASEFGS</sequence>
<evidence type="ECO:0000313" key="2">
    <source>
        <dbReference type="Proteomes" id="UP001237642"/>
    </source>
</evidence>
<comment type="caution">
    <text evidence="1">The sequence shown here is derived from an EMBL/GenBank/DDBJ whole genome shotgun (WGS) entry which is preliminary data.</text>
</comment>
<dbReference type="EMBL" id="JAUIZM010000009">
    <property type="protein sequence ID" value="KAK1367038.1"/>
    <property type="molecule type" value="Genomic_DNA"/>
</dbReference>
<reference evidence="1" key="2">
    <citation type="submission" date="2023-05" db="EMBL/GenBank/DDBJ databases">
        <authorList>
            <person name="Schelkunov M.I."/>
        </authorList>
    </citation>
    <scope>NUCLEOTIDE SEQUENCE</scope>
    <source>
        <strain evidence="1">Hsosn_3</strain>
        <tissue evidence="1">Leaf</tissue>
    </source>
</reference>